<keyword evidence="5" id="KW-0560">Oxidoreductase</keyword>
<proteinExistence type="predicted"/>
<feature type="domain" description="Fe2OG dioxygenase" evidence="7">
    <location>
        <begin position="125"/>
        <end position="231"/>
    </location>
</feature>
<dbReference type="PANTHER" id="PTHR10869:SF236">
    <property type="entry name" value="PROLYL 4-HYDROXYLASE ALPHA SUBUNIT DOMAIN-CONTAINING PROTEIN"/>
    <property type="match status" value="1"/>
</dbReference>
<dbReference type="InterPro" id="IPR045054">
    <property type="entry name" value="P4HA-like"/>
</dbReference>
<evidence type="ECO:0000256" key="2">
    <source>
        <dbReference type="ARBA" id="ARBA00022723"/>
    </source>
</evidence>
<evidence type="ECO:0000313" key="9">
    <source>
        <dbReference type="Proteomes" id="UP001165289"/>
    </source>
</evidence>
<dbReference type="InterPro" id="IPR044862">
    <property type="entry name" value="Pro_4_hyd_alph_FE2OG_OXY"/>
</dbReference>
<evidence type="ECO:0000313" key="8">
    <source>
        <dbReference type="EMBL" id="KAI6648874.1"/>
    </source>
</evidence>
<dbReference type="GO" id="GO:0005506">
    <property type="term" value="F:iron ion binding"/>
    <property type="evidence" value="ECO:0007669"/>
    <property type="project" value="InterPro"/>
</dbReference>
<organism evidence="8 9">
    <name type="scientific">Oopsacas minuta</name>
    <dbReference type="NCBI Taxonomy" id="111878"/>
    <lineage>
        <taxon>Eukaryota</taxon>
        <taxon>Metazoa</taxon>
        <taxon>Porifera</taxon>
        <taxon>Hexactinellida</taxon>
        <taxon>Hexasterophora</taxon>
        <taxon>Lyssacinosida</taxon>
        <taxon>Leucopsacidae</taxon>
        <taxon>Oopsacas</taxon>
    </lineage>
</organism>
<dbReference type="EMBL" id="JAKMXF010000324">
    <property type="protein sequence ID" value="KAI6648874.1"/>
    <property type="molecule type" value="Genomic_DNA"/>
</dbReference>
<protein>
    <recommendedName>
        <fullName evidence="7">Fe2OG dioxygenase domain-containing protein</fullName>
    </recommendedName>
</protein>
<comment type="cofactor">
    <cofactor evidence="1">
        <name>L-ascorbate</name>
        <dbReference type="ChEBI" id="CHEBI:38290"/>
    </cofactor>
</comment>
<evidence type="ECO:0000259" key="7">
    <source>
        <dbReference type="PROSITE" id="PS51471"/>
    </source>
</evidence>
<dbReference type="GO" id="GO:0031418">
    <property type="term" value="F:L-ascorbic acid binding"/>
    <property type="evidence" value="ECO:0007669"/>
    <property type="project" value="UniProtKB-KW"/>
</dbReference>
<name>A0AAV7JK63_9METZ</name>
<gene>
    <name evidence="8" type="ORF">LOD99_6948</name>
</gene>
<dbReference type="Pfam" id="PF13640">
    <property type="entry name" value="2OG-FeII_Oxy_3"/>
    <property type="match status" value="1"/>
</dbReference>
<dbReference type="GO" id="GO:0005783">
    <property type="term" value="C:endoplasmic reticulum"/>
    <property type="evidence" value="ECO:0007669"/>
    <property type="project" value="TreeGrafter"/>
</dbReference>
<evidence type="ECO:0000256" key="1">
    <source>
        <dbReference type="ARBA" id="ARBA00001961"/>
    </source>
</evidence>
<dbReference type="InterPro" id="IPR006620">
    <property type="entry name" value="Pro_4_hyd_alph"/>
</dbReference>
<dbReference type="Gene3D" id="2.60.120.620">
    <property type="entry name" value="q2cbj1_9rhob like domain"/>
    <property type="match status" value="1"/>
</dbReference>
<keyword evidence="9" id="KW-1185">Reference proteome</keyword>
<evidence type="ECO:0000256" key="4">
    <source>
        <dbReference type="ARBA" id="ARBA00022964"/>
    </source>
</evidence>
<keyword evidence="2" id="KW-0479">Metal-binding</keyword>
<dbReference type="InterPro" id="IPR005123">
    <property type="entry name" value="Oxoglu/Fe-dep_dioxygenase_dom"/>
</dbReference>
<evidence type="ECO:0000256" key="6">
    <source>
        <dbReference type="ARBA" id="ARBA00023004"/>
    </source>
</evidence>
<keyword evidence="6" id="KW-0408">Iron</keyword>
<accession>A0AAV7JK63</accession>
<dbReference type="Proteomes" id="UP001165289">
    <property type="component" value="Unassembled WGS sequence"/>
</dbReference>
<dbReference type="PROSITE" id="PS51471">
    <property type="entry name" value="FE2OG_OXY"/>
    <property type="match status" value="1"/>
</dbReference>
<dbReference type="PANTHER" id="PTHR10869">
    <property type="entry name" value="PROLYL 4-HYDROXYLASE ALPHA SUBUNIT"/>
    <property type="match status" value="1"/>
</dbReference>
<comment type="caution">
    <text evidence="8">The sequence shown here is derived from an EMBL/GenBank/DDBJ whole genome shotgun (WGS) entry which is preliminary data.</text>
</comment>
<sequence>MAGYATYLHQESICPPSIDLFKDITDKNALKFGEKFELKSEEFINNAGWVLEDFLLKEECEKMIELAEKIGFQTAEQYCFLYANRKNDRILVDDEGMAKLMWERIRTHVSDLKVKSMGVSWSPCGINPRFRLCRYIGGKGHYFGKHVDGGYQNSKTGEVSFLTLLVYLNSKDEFEGGCTNFFRKEGVYSVVPKAGLCTVFFQDDGRCQHEGEKVTKGKKYIIRTDVMFRNSEAENEFIDSNGDILHDS</sequence>
<evidence type="ECO:0000256" key="5">
    <source>
        <dbReference type="ARBA" id="ARBA00023002"/>
    </source>
</evidence>
<evidence type="ECO:0000256" key="3">
    <source>
        <dbReference type="ARBA" id="ARBA00022896"/>
    </source>
</evidence>
<dbReference type="SMART" id="SM00702">
    <property type="entry name" value="P4Hc"/>
    <property type="match status" value="1"/>
</dbReference>
<dbReference type="AlphaFoldDB" id="A0AAV7JK63"/>
<keyword evidence="4" id="KW-0223">Dioxygenase</keyword>
<reference evidence="8 9" key="1">
    <citation type="journal article" date="2023" name="BMC Biol.">
        <title>The compact genome of the sponge Oopsacas minuta (Hexactinellida) is lacking key metazoan core genes.</title>
        <authorList>
            <person name="Santini S."/>
            <person name="Schenkelaars Q."/>
            <person name="Jourda C."/>
            <person name="Duchesne M."/>
            <person name="Belahbib H."/>
            <person name="Rocher C."/>
            <person name="Selva M."/>
            <person name="Riesgo A."/>
            <person name="Vervoort M."/>
            <person name="Leys S.P."/>
            <person name="Kodjabachian L."/>
            <person name="Le Bivic A."/>
            <person name="Borchiellini C."/>
            <person name="Claverie J.M."/>
            <person name="Renard E."/>
        </authorList>
    </citation>
    <scope>NUCLEOTIDE SEQUENCE [LARGE SCALE GENOMIC DNA]</scope>
    <source>
        <strain evidence="8">SPO-2</strain>
    </source>
</reference>
<dbReference type="GO" id="GO:0004656">
    <property type="term" value="F:procollagen-proline 4-dioxygenase activity"/>
    <property type="evidence" value="ECO:0007669"/>
    <property type="project" value="TreeGrafter"/>
</dbReference>
<keyword evidence="3" id="KW-0847">Vitamin C</keyword>